<dbReference type="RefSeq" id="WP_022921756.1">
    <property type="nucleotide sequence ID" value="NZ_BMLB01000005.1"/>
</dbReference>
<organism evidence="1 2">
    <name type="scientific">Ornithinimicrobium pekingense</name>
    <dbReference type="NCBI Taxonomy" id="384677"/>
    <lineage>
        <taxon>Bacteria</taxon>
        <taxon>Bacillati</taxon>
        <taxon>Actinomycetota</taxon>
        <taxon>Actinomycetes</taxon>
        <taxon>Micrococcales</taxon>
        <taxon>Ornithinimicrobiaceae</taxon>
        <taxon>Ornithinimicrobium</taxon>
    </lineage>
</organism>
<evidence type="ECO:0000313" key="2">
    <source>
        <dbReference type="Proteomes" id="UP000662111"/>
    </source>
</evidence>
<dbReference type="Proteomes" id="UP000662111">
    <property type="component" value="Unassembled WGS sequence"/>
</dbReference>
<protein>
    <recommendedName>
        <fullName evidence="3">DUF4177 domain-containing protein</fullName>
    </recommendedName>
</protein>
<accession>A0ABQ2FB87</accession>
<reference evidence="2" key="1">
    <citation type="journal article" date="2019" name="Int. J. Syst. Evol. Microbiol.">
        <title>The Global Catalogue of Microorganisms (GCM) 10K type strain sequencing project: providing services to taxonomists for standard genome sequencing and annotation.</title>
        <authorList>
            <consortium name="The Broad Institute Genomics Platform"/>
            <consortium name="The Broad Institute Genome Sequencing Center for Infectious Disease"/>
            <person name="Wu L."/>
            <person name="Ma J."/>
        </authorList>
    </citation>
    <scope>NUCLEOTIDE SEQUENCE [LARGE SCALE GENOMIC DNA]</scope>
    <source>
        <strain evidence="2">CGMCC 1.5362</strain>
    </source>
</reference>
<comment type="caution">
    <text evidence="1">The sequence shown here is derived from an EMBL/GenBank/DDBJ whole genome shotgun (WGS) entry which is preliminary data.</text>
</comment>
<gene>
    <name evidence="1" type="ORF">GCM10011509_25000</name>
</gene>
<dbReference type="InterPro" id="IPR043758">
    <property type="entry name" value="DUF5703"/>
</dbReference>
<proteinExistence type="predicted"/>
<sequence length="66" mass="7872">MLSLTMVEYEFRELRFQRDSSSAEVRQALTEAAEYGHWELVRVTLFWGGARRATLRRKIIRVRRTA</sequence>
<dbReference type="Pfam" id="PF18963">
    <property type="entry name" value="DUF5703"/>
    <property type="match status" value="1"/>
</dbReference>
<keyword evidence="2" id="KW-1185">Reference proteome</keyword>
<dbReference type="EMBL" id="BMLB01000005">
    <property type="protein sequence ID" value="GGK75313.1"/>
    <property type="molecule type" value="Genomic_DNA"/>
</dbReference>
<name>A0ABQ2FB87_9MICO</name>
<evidence type="ECO:0008006" key="3">
    <source>
        <dbReference type="Google" id="ProtNLM"/>
    </source>
</evidence>
<evidence type="ECO:0000313" key="1">
    <source>
        <dbReference type="EMBL" id="GGK75313.1"/>
    </source>
</evidence>